<comment type="caution">
    <text evidence="1">The sequence shown here is derived from an EMBL/GenBank/DDBJ whole genome shotgun (WGS) entry which is preliminary data.</text>
</comment>
<proteinExistence type="predicted"/>
<gene>
    <name evidence="1" type="ORF">ACFU0X_16795</name>
</gene>
<dbReference type="EMBL" id="JBHVBU010000041">
    <property type="protein sequence ID" value="MFE7964677.1"/>
    <property type="molecule type" value="Genomic_DNA"/>
</dbReference>
<accession>A0ABW6JJT1</accession>
<evidence type="ECO:0000313" key="1">
    <source>
        <dbReference type="EMBL" id="MFE7964677.1"/>
    </source>
</evidence>
<dbReference type="Proteomes" id="UP001600650">
    <property type="component" value="Unassembled WGS sequence"/>
</dbReference>
<reference evidence="1 2" key="1">
    <citation type="submission" date="2024-09" db="EMBL/GenBank/DDBJ databases">
        <title>The Natural Products Discovery Center: Release of the First 8490 Sequenced Strains for Exploring Actinobacteria Biosynthetic Diversity.</title>
        <authorList>
            <person name="Kalkreuter E."/>
            <person name="Kautsar S.A."/>
            <person name="Yang D."/>
            <person name="Bader C.D."/>
            <person name="Teijaro C.N."/>
            <person name="Fluegel L."/>
            <person name="Davis C.M."/>
            <person name="Simpson J.R."/>
            <person name="Lauterbach L."/>
            <person name="Steele A.D."/>
            <person name="Gui C."/>
            <person name="Meng S."/>
            <person name="Li G."/>
            <person name="Viehrig K."/>
            <person name="Ye F."/>
            <person name="Su P."/>
            <person name="Kiefer A.F."/>
            <person name="Nichols A."/>
            <person name="Cepeda A.J."/>
            <person name="Yan W."/>
            <person name="Fan B."/>
            <person name="Jiang Y."/>
            <person name="Adhikari A."/>
            <person name="Zheng C.-J."/>
            <person name="Schuster L."/>
            <person name="Cowan T.M."/>
            <person name="Smanski M.J."/>
            <person name="Chevrette M.G."/>
            <person name="De Carvalho L.P.S."/>
            <person name="Shen B."/>
        </authorList>
    </citation>
    <scope>NUCLEOTIDE SEQUENCE [LARGE SCALE GENOMIC DNA]</scope>
    <source>
        <strain evidence="1 2">NPDC057399</strain>
    </source>
</reference>
<protein>
    <submittedName>
        <fullName evidence="1">Uncharacterized protein</fullName>
    </submittedName>
</protein>
<dbReference type="RefSeq" id="WP_347224563.1">
    <property type="nucleotide sequence ID" value="NZ_JBHVBU010000041.1"/>
</dbReference>
<name>A0ABW6JJT1_STRCE</name>
<keyword evidence="2" id="KW-1185">Reference proteome</keyword>
<organism evidence="1 2">
    <name type="scientific">Streptomyces cellulosae</name>
    <dbReference type="NCBI Taxonomy" id="1968"/>
    <lineage>
        <taxon>Bacteria</taxon>
        <taxon>Bacillati</taxon>
        <taxon>Actinomycetota</taxon>
        <taxon>Actinomycetes</taxon>
        <taxon>Kitasatosporales</taxon>
        <taxon>Streptomycetaceae</taxon>
        <taxon>Streptomyces</taxon>
    </lineage>
</organism>
<sequence length="60" mass="6446">MDAGRRAQQVRVGTTLLWVQTGGESEGDIDPDGVRDFTELLAERSRQSQNGDTPTAALGD</sequence>
<evidence type="ECO:0000313" key="2">
    <source>
        <dbReference type="Proteomes" id="UP001600650"/>
    </source>
</evidence>